<evidence type="ECO:0000313" key="18">
    <source>
        <dbReference type="EMBL" id="KAG8193455.1"/>
    </source>
</evidence>
<evidence type="ECO:0000256" key="15">
    <source>
        <dbReference type="SAM" id="Phobius"/>
    </source>
</evidence>
<dbReference type="Gene3D" id="3.40.190.10">
    <property type="entry name" value="Periplasmic binding protein-like II"/>
    <property type="match status" value="1"/>
</dbReference>
<accession>A0AAV6V9N8</accession>
<dbReference type="InterPro" id="IPR001828">
    <property type="entry name" value="ANF_lig-bd_rcpt"/>
</dbReference>
<feature type="domain" description="Ionotropic glutamate receptor C-terminal" evidence="16">
    <location>
        <begin position="398"/>
        <end position="598"/>
    </location>
</feature>
<reference evidence="18 19" key="1">
    <citation type="journal article" date="2022" name="Nat. Ecol. Evol.">
        <title>A masculinizing supergene underlies an exaggerated male reproductive morph in a spider.</title>
        <authorList>
            <person name="Hendrickx F."/>
            <person name="De Corte Z."/>
            <person name="Sonet G."/>
            <person name="Van Belleghem S.M."/>
            <person name="Kostlbacher S."/>
            <person name="Vangestel C."/>
        </authorList>
    </citation>
    <scope>NUCLEOTIDE SEQUENCE [LARGE SCALE GENOMIC DNA]</scope>
    <source>
        <strain evidence="18">W744_W776</strain>
    </source>
</reference>
<dbReference type="CDD" id="cd06382">
    <property type="entry name" value="PBP1_iGluR_Kainate"/>
    <property type="match status" value="1"/>
</dbReference>
<keyword evidence="10" id="KW-0325">Glycoprotein</keyword>
<dbReference type="InterPro" id="IPR015683">
    <property type="entry name" value="Ionotropic_Glu_rcpt"/>
</dbReference>
<keyword evidence="5 15" id="KW-1133">Transmembrane helix</keyword>
<dbReference type="Proteomes" id="UP000827092">
    <property type="component" value="Unassembled WGS sequence"/>
</dbReference>
<evidence type="ECO:0000256" key="12">
    <source>
        <dbReference type="ARBA" id="ARBA00023286"/>
    </source>
</evidence>
<comment type="subcellular location">
    <subcellularLocation>
        <location evidence="1">Membrane</location>
        <topology evidence="1">Multi-pass membrane protein</topology>
    </subcellularLocation>
    <subcellularLocation>
        <location evidence="14">Postsynaptic cell membrane</location>
    </subcellularLocation>
</comment>
<keyword evidence="9" id="KW-0675">Receptor</keyword>
<dbReference type="EMBL" id="JAFNEN010000121">
    <property type="protein sequence ID" value="KAG8193455.1"/>
    <property type="molecule type" value="Genomic_DNA"/>
</dbReference>
<evidence type="ECO:0000256" key="13">
    <source>
        <dbReference type="ARBA" id="ARBA00023303"/>
    </source>
</evidence>
<keyword evidence="12" id="KW-1071">Ligand-gated ion channel</keyword>
<evidence type="ECO:0000256" key="7">
    <source>
        <dbReference type="ARBA" id="ARBA00023065"/>
    </source>
</evidence>
<sequence>MKSLVEERGGLFEKEDSQQKTAFYRAISMINTDNNVIYDVHLVPRVENVAPQDSFRALKKSCGFLQEGVAAIFSPESPSNSAVLRSLSNAFQMPMLQTNWVPRSATESNSTINLFPDTKLLASAFVEFLKEHNWKSFTFIYEDNEDLIRLQDLLQMPTAFKDSQVKIFLRQAREGLDLNKMMKDLNKLGQTNFVMDLPLPRIKEVFAAGEKVDMMTEYNNYLITTLDVHTVEWTENYIGRPNITAFRLIDPENEVFKRILKDWIYAEQILGNEVIGKQPITTEAALMYDAFTMFSSSLHAYRLANSNVQVMSLDCDSSNFWKDGQSLANHMKFKNFEGASGMVKIDMSGARSSFSLDLVKVTKRGIIKVATWDTENGFTYKKEVNPLNEAKELLKNATLRVTTVMTKPYMMEVEDKTATGNDRFEGFCKDLLDKLTEALGFRYVIERVKDDQHGSFKTGEWNGMIGELLRREADLAIGDLSITAARDEAVDFTMPFMTLGISILFKKPERQNPPLFSFFQPLSIEVWGYMATAYLGVSLYLYILARVSPYEWVKPPKSVRTGIDVVENKFTLHNSFYSMMGFLMRRGCHFLPRLVWTSAN</sequence>
<dbReference type="GO" id="GO:0045211">
    <property type="term" value="C:postsynaptic membrane"/>
    <property type="evidence" value="ECO:0007669"/>
    <property type="project" value="UniProtKB-SubCell"/>
</dbReference>
<evidence type="ECO:0000259" key="17">
    <source>
        <dbReference type="SMART" id="SM00918"/>
    </source>
</evidence>
<keyword evidence="8 15" id="KW-0472">Membrane</keyword>
<dbReference type="FunFam" id="3.40.190.10:FF:000024">
    <property type="entry name" value="Glutamate receptor, ionotropic, delta 1"/>
    <property type="match status" value="1"/>
</dbReference>
<organism evidence="18 19">
    <name type="scientific">Oedothorax gibbosus</name>
    <dbReference type="NCBI Taxonomy" id="931172"/>
    <lineage>
        <taxon>Eukaryota</taxon>
        <taxon>Metazoa</taxon>
        <taxon>Ecdysozoa</taxon>
        <taxon>Arthropoda</taxon>
        <taxon>Chelicerata</taxon>
        <taxon>Arachnida</taxon>
        <taxon>Araneae</taxon>
        <taxon>Araneomorphae</taxon>
        <taxon>Entelegynae</taxon>
        <taxon>Araneoidea</taxon>
        <taxon>Linyphiidae</taxon>
        <taxon>Erigoninae</taxon>
        <taxon>Oedothorax</taxon>
    </lineage>
</organism>
<evidence type="ECO:0000256" key="10">
    <source>
        <dbReference type="ARBA" id="ARBA00023180"/>
    </source>
</evidence>
<dbReference type="InterPro" id="IPR028082">
    <property type="entry name" value="Peripla_BP_I"/>
</dbReference>
<evidence type="ECO:0000313" key="19">
    <source>
        <dbReference type="Proteomes" id="UP000827092"/>
    </source>
</evidence>
<dbReference type="Pfam" id="PF00060">
    <property type="entry name" value="Lig_chan"/>
    <property type="match status" value="1"/>
</dbReference>
<dbReference type="SUPFAM" id="SSF53850">
    <property type="entry name" value="Periplasmic binding protein-like II"/>
    <property type="match status" value="1"/>
</dbReference>
<dbReference type="SUPFAM" id="SSF53822">
    <property type="entry name" value="Periplasmic binding protein-like I"/>
    <property type="match status" value="1"/>
</dbReference>
<evidence type="ECO:0000256" key="3">
    <source>
        <dbReference type="ARBA" id="ARBA00022448"/>
    </source>
</evidence>
<dbReference type="Pfam" id="PF10613">
    <property type="entry name" value="Lig_chan-Glu_bd"/>
    <property type="match status" value="1"/>
</dbReference>
<dbReference type="AlphaFoldDB" id="A0AAV6V9N8"/>
<evidence type="ECO:0000256" key="9">
    <source>
        <dbReference type="ARBA" id="ARBA00023170"/>
    </source>
</evidence>
<comment type="caution">
    <text evidence="18">The sequence shown here is derived from an EMBL/GenBank/DDBJ whole genome shotgun (WGS) entry which is preliminary data.</text>
</comment>
<proteinExistence type="inferred from homology"/>
<dbReference type="SMART" id="SM00079">
    <property type="entry name" value="PBPe"/>
    <property type="match status" value="1"/>
</dbReference>
<keyword evidence="7" id="KW-0406">Ion transport</keyword>
<dbReference type="InterPro" id="IPR001320">
    <property type="entry name" value="Iontro_rcpt_C"/>
</dbReference>
<evidence type="ECO:0000256" key="8">
    <source>
        <dbReference type="ARBA" id="ARBA00023136"/>
    </source>
</evidence>
<evidence type="ECO:0000256" key="14">
    <source>
        <dbReference type="ARBA" id="ARBA00034100"/>
    </source>
</evidence>
<evidence type="ECO:0000256" key="4">
    <source>
        <dbReference type="ARBA" id="ARBA00022692"/>
    </source>
</evidence>
<dbReference type="Gene3D" id="3.40.50.2300">
    <property type="match status" value="2"/>
</dbReference>
<evidence type="ECO:0000256" key="11">
    <source>
        <dbReference type="ARBA" id="ARBA00023257"/>
    </source>
</evidence>
<dbReference type="InterPro" id="IPR019594">
    <property type="entry name" value="Glu/Gly-bd"/>
</dbReference>
<gene>
    <name evidence="18" type="ORF">JTE90_005102</name>
</gene>
<evidence type="ECO:0000256" key="5">
    <source>
        <dbReference type="ARBA" id="ARBA00022989"/>
    </source>
</evidence>
<evidence type="ECO:0000256" key="1">
    <source>
        <dbReference type="ARBA" id="ARBA00004141"/>
    </source>
</evidence>
<comment type="similarity">
    <text evidence="2">Belongs to the glutamate-gated ion channel (TC 1.A.10.1) family.</text>
</comment>
<protein>
    <submittedName>
        <fullName evidence="18">Uncharacterized protein</fullName>
    </submittedName>
</protein>
<keyword evidence="4 15" id="KW-0812">Transmembrane</keyword>
<keyword evidence="6" id="KW-0770">Synapse</keyword>
<evidence type="ECO:0000256" key="6">
    <source>
        <dbReference type="ARBA" id="ARBA00023018"/>
    </source>
</evidence>
<keyword evidence="11" id="KW-0628">Postsynaptic cell membrane</keyword>
<keyword evidence="3" id="KW-0813">Transport</keyword>
<keyword evidence="13" id="KW-0407">Ion channel</keyword>
<dbReference type="Pfam" id="PF01094">
    <property type="entry name" value="ANF_receptor"/>
    <property type="match status" value="1"/>
</dbReference>
<dbReference type="Gene3D" id="1.10.287.70">
    <property type="match status" value="1"/>
</dbReference>
<dbReference type="GO" id="GO:0015276">
    <property type="term" value="F:ligand-gated monoatomic ion channel activity"/>
    <property type="evidence" value="ECO:0007669"/>
    <property type="project" value="InterPro"/>
</dbReference>
<name>A0AAV6V9N8_9ARAC</name>
<dbReference type="PANTHER" id="PTHR18966">
    <property type="entry name" value="IONOTROPIC GLUTAMATE RECEPTOR"/>
    <property type="match status" value="1"/>
</dbReference>
<evidence type="ECO:0000256" key="2">
    <source>
        <dbReference type="ARBA" id="ARBA00008685"/>
    </source>
</evidence>
<feature type="domain" description="Ionotropic glutamate receptor L-glutamate and glycine-binding" evidence="17">
    <location>
        <begin position="408"/>
        <end position="470"/>
    </location>
</feature>
<evidence type="ECO:0000259" key="16">
    <source>
        <dbReference type="SMART" id="SM00079"/>
    </source>
</evidence>
<dbReference type="SMART" id="SM00918">
    <property type="entry name" value="Lig_chan-Glu_bd"/>
    <property type="match status" value="1"/>
</dbReference>
<feature type="transmembrane region" description="Helical" evidence="15">
    <location>
        <begin position="526"/>
        <end position="545"/>
    </location>
</feature>
<keyword evidence="19" id="KW-1185">Reference proteome</keyword>